<sequence>MDTNAFPDIRWGHDRRLLKKPLNAFVSSRIGSWYLRKLTPIDRKLLAHSKGRRTIFGPMGVPLLLLTTTGRKTGQPRTTPLTYMREGDRLFLVGSNFGRPHHPAWSENLLANREATVTIGGAEIPVNTTLLTGQEAESVFEQFVEYNPTYSVYKTRTARNLRVFALERRQT</sequence>
<dbReference type="SUPFAM" id="SSF50475">
    <property type="entry name" value="FMN-binding split barrel"/>
    <property type="match status" value="1"/>
</dbReference>
<evidence type="ECO:0000313" key="3">
    <source>
        <dbReference type="EMBL" id="MDE8646701.1"/>
    </source>
</evidence>
<dbReference type="Proteomes" id="UP001217325">
    <property type="component" value="Unassembled WGS sequence"/>
</dbReference>
<dbReference type="Pfam" id="PF04075">
    <property type="entry name" value="F420H2_quin_red"/>
    <property type="match status" value="1"/>
</dbReference>
<comment type="catalytic activity">
    <reaction evidence="2">
        <text>oxidized coenzyme F420-(gamma-L-Glu)(n) + a quinol + H(+) = reduced coenzyme F420-(gamma-L-Glu)(n) + a quinone</text>
        <dbReference type="Rhea" id="RHEA:39663"/>
        <dbReference type="Rhea" id="RHEA-COMP:12939"/>
        <dbReference type="Rhea" id="RHEA-COMP:14378"/>
        <dbReference type="ChEBI" id="CHEBI:15378"/>
        <dbReference type="ChEBI" id="CHEBI:24646"/>
        <dbReference type="ChEBI" id="CHEBI:132124"/>
        <dbReference type="ChEBI" id="CHEBI:133980"/>
        <dbReference type="ChEBI" id="CHEBI:139511"/>
    </reaction>
</comment>
<comment type="similarity">
    <text evidence="1">Belongs to the F420H(2)-dependent quinone reductase family.</text>
</comment>
<dbReference type="PANTHER" id="PTHR39428">
    <property type="entry name" value="F420H(2)-DEPENDENT QUINONE REDUCTASE RV1261C"/>
    <property type="match status" value="1"/>
</dbReference>
<protein>
    <submittedName>
        <fullName evidence="3">Nitroreductase family deazaflavin-dependent oxidoreductase</fullName>
    </submittedName>
</protein>
<dbReference type="InterPro" id="IPR004378">
    <property type="entry name" value="F420H2_quin_Rdtase"/>
</dbReference>
<dbReference type="Gene3D" id="2.30.110.10">
    <property type="entry name" value="Electron Transport, Fmn-binding Protein, Chain A"/>
    <property type="match status" value="1"/>
</dbReference>
<evidence type="ECO:0000313" key="4">
    <source>
        <dbReference type="Proteomes" id="UP001217325"/>
    </source>
</evidence>
<dbReference type="GO" id="GO:0070967">
    <property type="term" value="F:coenzyme F420 binding"/>
    <property type="evidence" value="ECO:0007669"/>
    <property type="project" value="TreeGrafter"/>
</dbReference>
<reference evidence="3" key="1">
    <citation type="submission" date="2023-02" db="EMBL/GenBank/DDBJ databases">
        <title>A novel hydrolase synthesized by Rhodococcus erythropolis HQ is responsible for the detoxification of Zearalenone.</title>
        <authorList>
            <person name="Hu J."/>
            <person name="Xu J."/>
        </authorList>
    </citation>
    <scope>NUCLEOTIDE SEQUENCE</scope>
    <source>
        <strain evidence="3">HQ</strain>
    </source>
</reference>
<dbReference type="EMBL" id="JARDXE010000010">
    <property type="protein sequence ID" value="MDE8646701.1"/>
    <property type="molecule type" value="Genomic_DNA"/>
</dbReference>
<comment type="caution">
    <text evidence="3">The sequence shown here is derived from an EMBL/GenBank/DDBJ whole genome shotgun (WGS) entry which is preliminary data.</text>
</comment>
<gene>
    <name evidence="3" type="ORF">PXH69_17185</name>
</gene>
<dbReference type="RefSeq" id="WP_054826691.1">
    <property type="nucleotide sequence ID" value="NZ_CP064920.1"/>
</dbReference>
<dbReference type="GO" id="GO:0005886">
    <property type="term" value="C:plasma membrane"/>
    <property type="evidence" value="ECO:0007669"/>
    <property type="project" value="TreeGrafter"/>
</dbReference>
<dbReference type="InterPro" id="IPR012349">
    <property type="entry name" value="Split_barrel_FMN-bd"/>
</dbReference>
<evidence type="ECO:0000256" key="2">
    <source>
        <dbReference type="ARBA" id="ARBA00049106"/>
    </source>
</evidence>
<proteinExistence type="inferred from homology"/>
<dbReference type="NCBIfam" id="TIGR00026">
    <property type="entry name" value="hi_GC_TIGR00026"/>
    <property type="match status" value="1"/>
</dbReference>
<dbReference type="PANTHER" id="PTHR39428:SF1">
    <property type="entry name" value="F420H(2)-DEPENDENT QUINONE REDUCTASE RV1261C"/>
    <property type="match status" value="1"/>
</dbReference>
<dbReference type="AlphaFoldDB" id="A0AAW6LMX0"/>
<dbReference type="GO" id="GO:0016491">
    <property type="term" value="F:oxidoreductase activity"/>
    <property type="evidence" value="ECO:0007669"/>
    <property type="project" value="InterPro"/>
</dbReference>
<name>A0AAW6LMX0_RHOSG</name>
<evidence type="ECO:0000256" key="1">
    <source>
        <dbReference type="ARBA" id="ARBA00008710"/>
    </source>
</evidence>
<accession>A0AAW6LMX0</accession>
<organism evidence="3 4">
    <name type="scientific">Rhodococcus qingshengii</name>
    <dbReference type="NCBI Taxonomy" id="334542"/>
    <lineage>
        <taxon>Bacteria</taxon>
        <taxon>Bacillati</taxon>
        <taxon>Actinomycetota</taxon>
        <taxon>Actinomycetes</taxon>
        <taxon>Mycobacteriales</taxon>
        <taxon>Nocardiaceae</taxon>
        <taxon>Rhodococcus</taxon>
        <taxon>Rhodococcus erythropolis group</taxon>
    </lineage>
</organism>